<reference evidence="3" key="1">
    <citation type="submission" date="2022-01" db="EMBL/GenBank/DDBJ databases">
        <title>VMRC isolate genome collection.</title>
        <authorList>
            <person name="France M."/>
            <person name="Rutt L."/>
            <person name="Humphrys M."/>
            <person name="Ravel J."/>
        </authorList>
    </citation>
    <scope>NUCLEOTIDE SEQUENCE</scope>
    <source>
        <strain evidence="3">C0048A1</strain>
    </source>
</reference>
<sequence length="192" mass="21141">MVSRIVWLIVCVFVAYLFGKLAWRNFNDNKNVRSILQGTIALVALLVAFGPLVNRVYSQNNNVSNSDSVSSSKESSSSSSEDDEASSENENDEVTKSRVKNTCDALNEEMSKHSELDGFSMKPSGDQFKVTVPSSATSLSDNEQKSLYKSVVDLIYSYDGGTNQGAYVEFDGQDGMPVAHYSYISDKIKLDE</sequence>
<dbReference type="AlphaFoldDB" id="A0AAW5WT47"/>
<evidence type="ECO:0000313" key="3">
    <source>
        <dbReference type="EMBL" id="MCZ3667411.1"/>
    </source>
</evidence>
<dbReference type="Proteomes" id="UP001212401">
    <property type="component" value="Unassembled WGS sequence"/>
</dbReference>
<feature type="transmembrane region" description="Helical" evidence="2">
    <location>
        <begin position="6"/>
        <end position="23"/>
    </location>
</feature>
<dbReference type="EMBL" id="JAKHPH010000006">
    <property type="protein sequence ID" value="MCZ3667411.1"/>
    <property type="molecule type" value="Genomic_DNA"/>
</dbReference>
<dbReference type="RefSeq" id="WP_269295864.1">
    <property type="nucleotide sequence ID" value="NZ_JAKHPH010000006.1"/>
</dbReference>
<gene>
    <name evidence="3" type="ORF">L2724_03810</name>
</gene>
<organism evidence="3 4">
    <name type="scientific">Limosilactobacillus vaginalis</name>
    <dbReference type="NCBI Taxonomy" id="1633"/>
    <lineage>
        <taxon>Bacteria</taxon>
        <taxon>Bacillati</taxon>
        <taxon>Bacillota</taxon>
        <taxon>Bacilli</taxon>
        <taxon>Lactobacillales</taxon>
        <taxon>Lactobacillaceae</taxon>
        <taxon>Limosilactobacillus</taxon>
    </lineage>
</organism>
<keyword evidence="2" id="KW-1133">Transmembrane helix</keyword>
<keyword evidence="2" id="KW-0472">Membrane</keyword>
<proteinExistence type="predicted"/>
<accession>A0AAW5WT47</accession>
<evidence type="ECO:0000256" key="2">
    <source>
        <dbReference type="SAM" id="Phobius"/>
    </source>
</evidence>
<feature type="transmembrane region" description="Helical" evidence="2">
    <location>
        <begin position="35"/>
        <end position="53"/>
    </location>
</feature>
<feature type="compositionally biased region" description="Acidic residues" evidence="1">
    <location>
        <begin position="80"/>
        <end position="92"/>
    </location>
</feature>
<keyword evidence="2" id="KW-0812">Transmembrane</keyword>
<feature type="region of interest" description="Disordered" evidence="1">
    <location>
        <begin position="63"/>
        <end position="101"/>
    </location>
</feature>
<evidence type="ECO:0000256" key="1">
    <source>
        <dbReference type="SAM" id="MobiDB-lite"/>
    </source>
</evidence>
<feature type="compositionally biased region" description="Low complexity" evidence="1">
    <location>
        <begin position="63"/>
        <end position="79"/>
    </location>
</feature>
<protein>
    <submittedName>
        <fullName evidence="3">Uncharacterized protein</fullName>
    </submittedName>
</protein>
<name>A0AAW5WT47_9LACO</name>
<evidence type="ECO:0000313" key="4">
    <source>
        <dbReference type="Proteomes" id="UP001212401"/>
    </source>
</evidence>
<comment type="caution">
    <text evidence="3">The sequence shown here is derived from an EMBL/GenBank/DDBJ whole genome shotgun (WGS) entry which is preliminary data.</text>
</comment>